<feature type="region of interest" description="Disordered" evidence="1">
    <location>
        <begin position="66"/>
        <end position="85"/>
    </location>
</feature>
<accession>A0AAP0ES66</accession>
<sequence>MTLLRPGTPTTAMPASLATASPAASHDDTIHEDIIRGAYNMHASIKYTALMNNLNKNQLSISMAGGGRARGRSIKQDKGKGKYKKNPSRIMQGIMVILLPIFIRTKTKSWEGVFSLVHSFLIVFDLEKIVGNISSSGHKGKGKLYNWLSLARQSVVMDLLITNKIILKIRNIDSSFRHHSVHPTTHIANEHNGTPKGLIPLVSMNA</sequence>
<evidence type="ECO:0000313" key="2">
    <source>
        <dbReference type="EMBL" id="KAK9098661.1"/>
    </source>
</evidence>
<proteinExistence type="predicted"/>
<keyword evidence="3" id="KW-1185">Reference proteome</keyword>
<name>A0AAP0ES66_9MAGN</name>
<dbReference type="AlphaFoldDB" id="A0AAP0ES66"/>
<protein>
    <submittedName>
        <fullName evidence="2">Uncharacterized protein</fullName>
    </submittedName>
</protein>
<organism evidence="2 3">
    <name type="scientific">Stephania yunnanensis</name>
    <dbReference type="NCBI Taxonomy" id="152371"/>
    <lineage>
        <taxon>Eukaryota</taxon>
        <taxon>Viridiplantae</taxon>
        <taxon>Streptophyta</taxon>
        <taxon>Embryophyta</taxon>
        <taxon>Tracheophyta</taxon>
        <taxon>Spermatophyta</taxon>
        <taxon>Magnoliopsida</taxon>
        <taxon>Ranunculales</taxon>
        <taxon>Menispermaceae</taxon>
        <taxon>Menispermoideae</taxon>
        <taxon>Cissampelideae</taxon>
        <taxon>Stephania</taxon>
    </lineage>
</organism>
<evidence type="ECO:0000313" key="3">
    <source>
        <dbReference type="Proteomes" id="UP001420932"/>
    </source>
</evidence>
<comment type="caution">
    <text evidence="2">The sequence shown here is derived from an EMBL/GenBank/DDBJ whole genome shotgun (WGS) entry which is preliminary data.</text>
</comment>
<feature type="region of interest" description="Disordered" evidence="1">
    <location>
        <begin position="1"/>
        <end position="24"/>
    </location>
</feature>
<gene>
    <name evidence="2" type="ORF">Syun_025706</name>
</gene>
<reference evidence="2 3" key="1">
    <citation type="submission" date="2024-01" db="EMBL/GenBank/DDBJ databases">
        <title>Genome assemblies of Stephania.</title>
        <authorList>
            <person name="Yang L."/>
        </authorList>
    </citation>
    <scope>NUCLEOTIDE SEQUENCE [LARGE SCALE GENOMIC DNA]</scope>
    <source>
        <strain evidence="2">YNDBR</strain>
        <tissue evidence="2">Leaf</tissue>
    </source>
</reference>
<evidence type="ECO:0000256" key="1">
    <source>
        <dbReference type="SAM" id="MobiDB-lite"/>
    </source>
</evidence>
<feature type="compositionally biased region" description="Low complexity" evidence="1">
    <location>
        <begin position="8"/>
        <end position="24"/>
    </location>
</feature>
<dbReference type="Proteomes" id="UP001420932">
    <property type="component" value="Unassembled WGS sequence"/>
</dbReference>
<dbReference type="EMBL" id="JBBNAF010000011">
    <property type="protein sequence ID" value="KAK9098661.1"/>
    <property type="molecule type" value="Genomic_DNA"/>
</dbReference>